<dbReference type="GO" id="GO:0006886">
    <property type="term" value="P:intracellular protein transport"/>
    <property type="evidence" value="ECO:0007669"/>
    <property type="project" value="InterPro"/>
</dbReference>
<dbReference type="Gene3D" id="1.20.58.70">
    <property type="match status" value="1"/>
</dbReference>
<evidence type="ECO:0000256" key="8">
    <source>
        <dbReference type="RuleBase" id="RU003858"/>
    </source>
</evidence>
<dbReference type="PROSITE" id="PS00914">
    <property type="entry name" value="SYNTAXIN"/>
    <property type="match status" value="1"/>
</dbReference>
<dbReference type="InterPro" id="IPR045242">
    <property type="entry name" value="Syntaxin"/>
</dbReference>
<evidence type="ECO:0000256" key="7">
    <source>
        <dbReference type="ARBA" id="ARBA00023136"/>
    </source>
</evidence>
<keyword evidence="13" id="KW-1185">Reference proteome</keyword>
<feature type="domain" description="T-SNARE coiled-coil homology" evidence="11">
    <location>
        <begin position="212"/>
        <end position="274"/>
    </location>
</feature>
<dbReference type="PROSITE" id="PS50192">
    <property type="entry name" value="T_SNARE"/>
    <property type="match status" value="1"/>
</dbReference>
<keyword evidence="3" id="KW-0813">Transport</keyword>
<evidence type="ECO:0000256" key="1">
    <source>
        <dbReference type="ARBA" id="ARBA00004211"/>
    </source>
</evidence>
<sequence length="311" mass="35568">MVNDLLGAVKGKNALYAGDEDGEIDDIEEQVAPPPTDAEREMHDFFKRVEEIKMDQAQIRDLQKEVLSMHEKGKTIVKSKDMQKHREVMQDKINTVNKVAKRVKDRIEALDKENEAAKKKKGQGQGSANERTRTAITAGLKKKLKDLMQEFSELRTRIQAEYREVVERRVYTVTGQHVAEEDIDAMIESGESENIFQKAILEQGRGRVLDTLAEIQERHRAVKDLEQSLLELHQIFLDMAVLVEAQGEMLDNIEKQVARSVDYVKGGTEALQDAKQLQKNTRKWMCCAIMIMLIVALVIVLAVVRPWRYLN</sequence>
<dbReference type="GO" id="GO:0006906">
    <property type="term" value="P:vesicle fusion"/>
    <property type="evidence" value="ECO:0007669"/>
    <property type="project" value="TreeGrafter"/>
</dbReference>
<dbReference type="Pfam" id="PF00804">
    <property type="entry name" value="Syntaxin"/>
    <property type="match status" value="1"/>
</dbReference>
<evidence type="ECO:0000313" key="13">
    <source>
        <dbReference type="Proteomes" id="UP000075714"/>
    </source>
</evidence>
<dbReference type="GO" id="GO:0006887">
    <property type="term" value="P:exocytosis"/>
    <property type="evidence" value="ECO:0007669"/>
    <property type="project" value="TreeGrafter"/>
</dbReference>
<dbReference type="GO" id="GO:0005484">
    <property type="term" value="F:SNAP receptor activity"/>
    <property type="evidence" value="ECO:0007669"/>
    <property type="project" value="InterPro"/>
</dbReference>
<dbReference type="FunFam" id="1.20.5.110:FF:000008">
    <property type="entry name" value="Syntaxin 132"/>
    <property type="match status" value="1"/>
</dbReference>
<dbReference type="GO" id="GO:0012505">
    <property type="term" value="C:endomembrane system"/>
    <property type="evidence" value="ECO:0007669"/>
    <property type="project" value="TreeGrafter"/>
</dbReference>
<protein>
    <submittedName>
        <fullName evidence="12">SYP1 protein</fullName>
    </submittedName>
</protein>
<evidence type="ECO:0000256" key="3">
    <source>
        <dbReference type="ARBA" id="ARBA00022448"/>
    </source>
</evidence>
<dbReference type="EMBL" id="LSYV01000060">
    <property type="protein sequence ID" value="KXZ45057.1"/>
    <property type="molecule type" value="Genomic_DNA"/>
</dbReference>
<dbReference type="GO" id="GO:0005886">
    <property type="term" value="C:plasma membrane"/>
    <property type="evidence" value="ECO:0007669"/>
    <property type="project" value="TreeGrafter"/>
</dbReference>
<comment type="subcellular location">
    <subcellularLocation>
        <location evidence="1">Membrane</location>
        <topology evidence="1">Single-pass type IV membrane protein</topology>
    </subcellularLocation>
</comment>
<dbReference type="SMART" id="SM00397">
    <property type="entry name" value="t_SNARE"/>
    <property type="match status" value="1"/>
</dbReference>
<keyword evidence="7 10" id="KW-0472">Membrane</keyword>
<dbReference type="PANTHER" id="PTHR19957:SF307">
    <property type="entry name" value="PROTEIN SSO1-RELATED"/>
    <property type="match status" value="1"/>
</dbReference>
<dbReference type="SUPFAM" id="SSF47661">
    <property type="entry name" value="t-snare proteins"/>
    <property type="match status" value="1"/>
</dbReference>
<keyword evidence="5" id="KW-0653">Protein transport</keyword>
<evidence type="ECO:0000256" key="5">
    <source>
        <dbReference type="ARBA" id="ARBA00022927"/>
    </source>
</evidence>
<dbReference type="InterPro" id="IPR006011">
    <property type="entry name" value="Syntaxin_N"/>
</dbReference>
<evidence type="ECO:0000259" key="11">
    <source>
        <dbReference type="PROSITE" id="PS50192"/>
    </source>
</evidence>
<dbReference type="STRING" id="33097.A0A150G5D5"/>
<dbReference type="InterPro" id="IPR006012">
    <property type="entry name" value="Syntaxin/epimorphin_CS"/>
</dbReference>
<evidence type="ECO:0000313" key="12">
    <source>
        <dbReference type="EMBL" id="KXZ45057.1"/>
    </source>
</evidence>
<accession>A0A150G5D5</accession>
<keyword evidence="6 10" id="KW-1133">Transmembrane helix</keyword>
<comment type="caution">
    <text evidence="12">The sequence shown here is derived from an EMBL/GenBank/DDBJ whole genome shotgun (WGS) entry which is preliminary data.</text>
</comment>
<dbReference type="InterPro" id="IPR000727">
    <property type="entry name" value="T_SNARE_dom"/>
</dbReference>
<dbReference type="InterPro" id="IPR010989">
    <property type="entry name" value="SNARE"/>
</dbReference>
<reference evidence="13" key="1">
    <citation type="journal article" date="2016" name="Nat. Commun.">
        <title>The Gonium pectorale genome demonstrates co-option of cell cycle regulation during the evolution of multicellularity.</title>
        <authorList>
            <person name="Hanschen E.R."/>
            <person name="Marriage T.N."/>
            <person name="Ferris P.J."/>
            <person name="Hamaji T."/>
            <person name="Toyoda A."/>
            <person name="Fujiyama A."/>
            <person name="Neme R."/>
            <person name="Noguchi H."/>
            <person name="Minakuchi Y."/>
            <person name="Suzuki M."/>
            <person name="Kawai-Toyooka H."/>
            <person name="Smith D.R."/>
            <person name="Sparks H."/>
            <person name="Anderson J."/>
            <person name="Bakaric R."/>
            <person name="Luria V."/>
            <person name="Karger A."/>
            <person name="Kirschner M.W."/>
            <person name="Durand P.M."/>
            <person name="Michod R.E."/>
            <person name="Nozaki H."/>
            <person name="Olson B.J."/>
        </authorList>
    </citation>
    <scope>NUCLEOTIDE SEQUENCE [LARGE SCALE GENOMIC DNA]</scope>
    <source>
        <strain evidence="13">NIES-2863</strain>
    </source>
</reference>
<dbReference type="SMART" id="SM00503">
    <property type="entry name" value="SynN"/>
    <property type="match status" value="1"/>
</dbReference>
<dbReference type="AlphaFoldDB" id="A0A150G5D5"/>
<gene>
    <name evidence="12" type="ORF">GPECTOR_59g666</name>
</gene>
<evidence type="ECO:0000256" key="9">
    <source>
        <dbReference type="SAM" id="MobiDB-lite"/>
    </source>
</evidence>
<dbReference type="Proteomes" id="UP000075714">
    <property type="component" value="Unassembled WGS sequence"/>
</dbReference>
<dbReference type="OrthoDB" id="10255013at2759"/>
<evidence type="ECO:0000256" key="2">
    <source>
        <dbReference type="ARBA" id="ARBA00009063"/>
    </source>
</evidence>
<dbReference type="CDD" id="cd00179">
    <property type="entry name" value="SynN"/>
    <property type="match status" value="1"/>
</dbReference>
<dbReference type="GO" id="GO:0031201">
    <property type="term" value="C:SNARE complex"/>
    <property type="evidence" value="ECO:0007669"/>
    <property type="project" value="TreeGrafter"/>
</dbReference>
<dbReference type="Pfam" id="PF05739">
    <property type="entry name" value="SNARE"/>
    <property type="match status" value="1"/>
</dbReference>
<dbReference type="Gene3D" id="1.20.5.110">
    <property type="match status" value="1"/>
</dbReference>
<dbReference type="PANTHER" id="PTHR19957">
    <property type="entry name" value="SYNTAXIN"/>
    <property type="match status" value="1"/>
</dbReference>
<name>A0A150G5D5_GONPE</name>
<feature type="transmembrane region" description="Helical" evidence="10">
    <location>
        <begin position="284"/>
        <end position="304"/>
    </location>
</feature>
<organism evidence="12 13">
    <name type="scientific">Gonium pectorale</name>
    <name type="common">Green alga</name>
    <dbReference type="NCBI Taxonomy" id="33097"/>
    <lineage>
        <taxon>Eukaryota</taxon>
        <taxon>Viridiplantae</taxon>
        <taxon>Chlorophyta</taxon>
        <taxon>core chlorophytes</taxon>
        <taxon>Chlorophyceae</taxon>
        <taxon>CS clade</taxon>
        <taxon>Chlamydomonadales</taxon>
        <taxon>Volvocaceae</taxon>
        <taxon>Gonium</taxon>
    </lineage>
</organism>
<dbReference type="CDD" id="cd15848">
    <property type="entry name" value="SNARE_syntaxin1-like"/>
    <property type="match status" value="1"/>
</dbReference>
<comment type="similarity">
    <text evidence="2 8">Belongs to the syntaxin family.</text>
</comment>
<evidence type="ECO:0000256" key="4">
    <source>
        <dbReference type="ARBA" id="ARBA00022692"/>
    </source>
</evidence>
<proteinExistence type="inferred from homology"/>
<dbReference type="GO" id="GO:0000149">
    <property type="term" value="F:SNARE binding"/>
    <property type="evidence" value="ECO:0007669"/>
    <property type="project" value="TreeGrafter"/>
</dbReference>
<keyword evidence="4 10" id="KW-0812">Transmembrane</keyword>
<feature type="region of interest" description="Disordered" evidence="9">
    <location>
        <begin position="111"/>
        <end position="133"/>
    </location>
</feature>
<dbReference type="GO" id="GO:0048278">
    <property type="term" value="P:vesicle docking"/>
    <property type="evidence" value="ECO:0007669"/>
    <property type="project" value="TreeGrafter"/>
</dbReference>
<evidence type="ECO:0000256" key="10">
    <source>
        <dbReference type="SAM" id="Phobius"/>
    </source>
</evidence>
<evidence type="ECO:0000256" key="6">
    <source>
        <dbReference type="ARBA" id="ARBA00022989"/>
    </source>
</evidence>